<feature type="compositionally biased region" description="Low complexity" evidence="1">
    <location>
        <begin position="115"/>
        <end position="131"/>
    </location>
</feature>
<dbReference type="GO" id="GO:0032451">
    <property type="term" value="F:demethylase activity"/>
    <property type="evidence" value="ECO:0007669"/>
    <property type="project" value="TreeGrafter"/>
</dbReference>
<dbReference type="AlphaFoldDB" id="A0A0G4FM00"/>
<gene>
    <name evidence="2" type="ORF">Cvel_17703</name>
</gene>
<dbReference type="InterPro" id="IPR032857">
    <property type="entry name" value="ALKBH4"/>
</dbReference>
<feature type="region of interest" description="Disordered" evidence="1">
    <location>
        <begin position="1"/>
        <end position="66"/>
    </location>
</feature>
<feature type="compositionally biased region" description="Basic and acidic residues" evidence="1">
    <location>
        <begin position="495"/>
        <end position="511"/>
    </location>
</feature>
<organism evidence="2">
    <name type="scientific">Chromera velia CCMP2878</name>
    <dbReference type="NCBI Taxonomy" id="1169474"/>
    <lineage>
        <taxon>Eukaryota</taxon>
        <taxon>Sar</taxon>
        <taxon>Alveolata</taxon>
        <taxon>Colpodellida</taxon>
        <taxon>Chromeraceae</taxon>
        <taxon>Chromera</taxon>
    </lineage>
</organism>
<feature type="region of interest" description="Disordered" evidence="1">
    <location>
        <begin position="115"/>
        <end position="183"/>
    </location>
</feature>
<dbReference type="SUPFAM" id="SSF51197">
    <property type="entry name" value="Clavaminate synthase-like"/>
    <property type="match status" value="1"/>
</dbReference>
<evidence type="ECO:0008006" key="3">
    <source>
        <dbReference type="Google" id="ProtNLM"/>
    </source>
</evidence>
<reference evidence="2" key="1">
    <citation type="submission" date="2014-11" db="EMBL/GenBank/DDBJ databases">
        <authorList>
            <person name="Otto D Thomas"/>
            <person name="Naeem Raeece"/>
        </authorList>
    </citation>
    <scope>NUCLEOTIDE SEQUENCE</scope>
</reference>
<name>A0A0G4FM00_9ALVE</name>
<dbReference type="GO" id="GO:0016491">
    <property type="term" value="F:oxidoreductase activity"/>
    <property type="evidence" value="ECO:0007669"/>
    <property type="project" value="TreeGrafter"/>
</dbReference>
<evidence type="ECO:0000313" key="2">
    <source>
        <dbReference type="EMBL" id="CEM15044.1"/>
    </source>
</evidence>
<dbReference type="EMBL" id="CDMZ01000473">
    <property type="protein sequence ID" value="CEM15044.1"/>
    <property type="molecule type" value="Genomic_DNA"/>
</dbReference>
<feature type="region of interest" description="Disordered" evidence="1">
    <location>
        <begin position="441"/>
        <end position="532"/>
    </location>
</feature>
<feature type="region of interest" description="Disordered" evidence="1">
    <location>
        <begin position="283"/>
        <end position="321"/>
    </location>
</feature>
<dbReference type="PANTHER" id="PTHR12463:SF1">
    <property type="entry name" value="2-OXOGLUTARATE AND FE-DEPENDENT OXYGENASE FAMILY PROTEIN"/>
    <property type="match status" value="1"/>
</dbReference>
<evidence type="ECO:0000256" key="1">
    <source>
        <dbReference type="SAM" id="MobiDB-lite"/>
    </source>
</evidence>
<protein>
    <recommendedName>
        <fullName evidence="3">Alpha-ketoglutarate-dependent dioxygenase AlkB-like domain-containing protein</fullName>
    </recommendedName>
</protein>
<feature type="compositionally biased region" description="Low complexity" evidence="1">
    <location>
        <begin position="512"/>
        <end position="532"/>
    </location>
</feature>
<feature type="compositionally biased region" description="Polar residues" evidence="1">
    <location>
        <begin position="470"/>
        <end position="491"/>
    </location>
</feature>
<dbReference type="Gene3D" id="2.60.120.590">
    <property type="entry name" value="Alpha-ketoglutarate-dependent dioxygenase AlkB-like"/>
    <property type="match status" value="1"/>
</dbReference>
<feature type="compositionally biased region" description="Low complexity" evidence="1">
    <location>
        <begin position="31"/>
        <end position="54"/>
    </location>
</feature>
<dbReference type="InterPro" id="IPR037151">
    <property type="entry name" value="AlkB-like_sf"/>
</dbReference>
<accession>A0A0G4FM00</accession>
<dbReference type="VEuPathDB" id="CryptoDB:Cvel_17703"/>
<proteinExistence type="predicted"/>
<dbReference type="GO" id="GO:0070988">
    <property type="term" value="P:demethylation"/>
    <property type="evidence" value="ECO:0007669"/>
    <property type="project" value="InterPro"/>
</dbReference>
<feature type="compositionally biased region" description="Basic and acidic residues" evidence="1">
    <location>
        <begin position="443"/>
        <end position="452"/>
    </location>
</feature>
<sequence>MTEIPQDVIDLTNDSGEEKEEGETRRRPEESAPLSEPNSSSLSSLSDTLTSSLNRSKKRSIEHVEGKFQEANLFLAERSSGHKPALPVSLPQPTKETANAFDILLKKQRRKVPVPLSNAPSLSLPSSTAVSIVPRGNDAEGKAGASSNGFGWTAGKAGSASRKAKNAEEEKGNRLTVPSQASELSFRSTACKPGAVGEGTCLSANTADQSSSSTSSSSSFSSSSSSMYISARTEASASLPPFPQPFVRSFSSLQGLFLIENLVSQEEEAQLLSFLFNNPSIQSPAVEHPQPESDSSRILAVPQRSGRSTDGPLPLSLPPPPSAAAVAASGWRQSGFNGPYLVKTWGVQTDFQKRCVSAPDRSRGGRLFPSESLDFVWKRAKELIGKKRIPALEGWRPNEANANLYLSDAGHFLEPHFDDRFLSGPVLMTLSLQGHCAMTYKKGKQEQKEKSKSGAGTMAGKGKREAVQPKQLQTRLNLLSTIHQPSSSSCPPRQKGAERNSISEDRRDEGPSSKCTSAAATTSTVSSSGTSLTVQLPPRSILVVSGAARYDHTHEIQRGHIQDSHRVSITFRHAKTACDGRQWK</sequence>
<dbReference type="PANTHER" id="PTHR12463">
    <property type="entry name" value="OXYGENASE-RELATED"/>
    <property type="match status" value="1"/>
</dbReference>